<protein>
    <recommendedName>
        <fullName evidence="3">Thioredoxin family protein</fullName>
    </recommendedName>
</protein>
<dbReference type="Proteomes" id="UP001160334">
    <property type="component" value="Unassembled WGS sequence"/>
</dbReference>
<comment type="caution">
    <text evidence="1">The sequence shown here is derived from an EMBL/GenBank/DDBJ whole genome shotgun (WGS) entry which is preliminary data.</text>
</comment>
<gene>
    <name evidence="1" type="ORF">M2280_004279</name>
</gene>
<sequence>MKVEILYFDGCPNWSEAGALVRHAAVAAALPEPEVTYRRVETDAEAAALPFAGSPTILIDGADAFGVEPVPRLACRIYPTPGGPAGLPTVEQLADALLGRR</sequence>
<dbReference type="RefSeq" id="WP_280762307.1">
    <property type="nucleotide sequence ID" value="NZ_JARXVC010000012.1"/>
</dbReference>
<evidence type="ECO:0000313" key="2">
    <source>
        <dbReference type="Proteomes" id="UP001160334"/>
    </source>
</evidence>
<dbReference type="EMBL" id="JARXVC010000012">
    <property type="protein sequence ID" value="MDH6283036.1"/>
    <property type="molecule type" value="Genomic_DNA"/>
</dbReference>
<keyword evidence="2" id="KW-1185">Reference proteome</keyword>
<evidence type="ECO:0000313" key="1">
    <source>
        <dbReference type="EMBL" id="MDH6283036.1"/>
    </source>
</evidence>
<organism evidence="1 2">
    <name type="scientific">Prescottella agglutinans</name>
    <dbReference type="NCBI Taxonomy" id="1644129"/>
    <lineage>
        <taxon>Bacteria</taxon>
        <taxon>Bacillati</taxon>
        <taxon>Actinomycetota</taxon>
        <taxon>Actinomycetes</taxon>
        <taxon>Mycobacteriales</taxon>
        <taxon>Nocardiaceae</taxon>
        <taxon>Prescottella</taxon>
    </lineage>
</organism>
<evidence type="ECO:0008006" key="3">
    <source>
        <dbReference type="Google" id="ProtNLM"/>
    </source>
</evidence>
<accession>A0ABT6MFD8</accession>
<reference evidence="1 2" key="1">
    <citation type="submission" date="2023-04" db="EMBL/GenBank/DDBJ databases">
        <title>Forest soil microbial communities from Buena Vista Peninsula, Colon Province, Panama.</title>
        <authorList>
            <person name="Bouskill N."/>
        </authorList>
    </citation>
    <scope>NUCLEOTIDE SEQUENCE [LARGE SCALE GENOMIC DNA]</scope>
    <source>
        <strain evidence="1 2">CFH S0262</strain>
    </source>
</reference>
<name>A0ABT6MFD8_9NOCA</name>
<proteinExistence type="predicted"/>